<dbReference type="RefSeq" id="WP_188515271.1">
    <property type="nucleotide sequence ID" value="NZ_BMGD01000006.1"/>
</dbReference>
<dbReference type="Pfam" id="PF24178">
    <property type="entry name" value="Subterisin"/>
    <property type="match status" value="1"/>
</dbReference>
<name>A0ABQ1JS32_9SPHN</name>
<gene>
    <name evidence="1" type="ORF">GCM10010833_30080</name>
</gene>
<proteinExistence type="predicted"/>
<accession>A0ABQ1JS32</accession>
<dbReference type="InterPro" id="IPR049805">
    <property type="entry name" value="Lasso_benenodin"/>
</dbReference>
<dbReference type="EMBL" id="BMGD01000006">
    <property type="protein sequence ID" value="GGB72873.1"/>
    <property type="molecule type" value="Genomic_DNA"/>
</dbReference>
<dbReference type="Proteomes" id="UP000614261">
    <property type="component" value="Unassembled WGS sequence"/>
</dbReference>
<keyword evidence="2" id="KW-1185">Reference proteome</keyword>
<protein>
    <recommendedName>
        <fullName evidence="3">Benenodin family lasso peptide</fullName>
    </recommendedName>
</protein>
<reference evidence="2" key="1">
    <citation type="journal article" date="2019" name="Int. J. Syst. Evol. Microbiol.">
        <title>The Global Catalogue of Microorganisms (GCM) 10K type strain sequencing project: providing services to taxonomists for standard genome sequencing and annotation.</title>
        <authorList>
            <consortium name="The Broad Institute Genomics Platform"/>
            <consortium name="The Broad Institute Genome Sequencing Center for Infectious Disease"/>
            <person name="Wu L."/>
            <person name="Ma J."/>
        </authorList>
    </citation>
    <scope>NUCLEOTIDE SEQUENCE [LARGE SCALE GENOMIC DNA]</scope>
    <source>
        <strain evidence="2">CGMCC 1.12851</strain>
    </source>
</reference>
<sequence length="47" mass="5177">MNSFETQNDDVIDLGAVQEETRGASILGDEDVETNQRFLVFGLASED</sequence>
<evidence type="ECO:0000313" key="2">
    <source>
        <dbReference type="Proteomes" id="UP000614261"/>
    </source>
</evidence>
<comment type="caution">
    <text evidence="1">The sequence shown here is derived from an EMBL/GenBank/DDBJ whole genome shotgun (WGS) entry which is preliminary data.</text>
</comment>
<dbReference type="NCBIfam" id="NF033522">
    <property type="entry name" value="lasso_benenodin"/>
    <property type="match status" value="1"/>
</dbReference>
<organism evidence="1 2">
    <name type="scientific">Blastomonas aquatica</name>
    <dbReference type="NCBI Taxonomy" id="1510276"/>
    <lineage>
        <taxon>Bacteria</taxon>
        <taxon>Pseudomonadati</taxon>
        <taxon>Pseudomonadota</taxon>
        <taxon>Alphaproteobacteria</taxon>
        <taxon>Sphingomonadales</taxon>
        <taxon>Sphingomonadaceae</taxon>
        <taxon>Blastomonas</taxon>
    </lineage>
</organism>
<evidence type="ECO:0000313" key="1">
    <source>
        <dbReference type="EMBL" id="GGB72873.1"/>
    </source>
</evidence>
<evidence type="ECO:0008006" key="3">
    <source>
        <dbReference type="Google" id="ProtNLM"/>
    </source>
</evidence>